<name>A0A2T7UBD2_9BURK</name>
<protein>
    <submittedName>
        <fullName evidence="1">Uncharacterized protein</fullName>
    </submittedName>
</protein>
<dbReference type="RefSeq" id="WP_053169232.1">
    <property type="nucleotide sequence ID" value="NZ_LFYT02000020.1"/>
</dbReference>
<accession>A0A2T7UBD2</accession>
<dbReference type="EMBL" id="LFYT02000020">
    <property type="protein sequence ID" value="PVE42016.1"/>
    <property type="molecule type" value="Genomic_DNA"/>
</dbReference>
<keyword evidence="2" id="KW-1185">Reference proteome</keyword>
<evidence type="ECO:0000313" key="2">
    <source>
        <dbReference type="Proteomes" id="UP000037507"/>
    </source>
</evidence>
<sequence length="65" mass="7431">MGLIKPADEKTIRLDIQKMLTAEEMFINNHFVFTKAAIATNFAQLLQMGTSMCALTLCSRRWRPL</sequence>
<dbReference type="AlphaFoldDB" id="A0A2T7UBD2"/>
<proteinExistence type="predicted"/>
<reference evidence="1" key="1">
    <citation type="submission" date="2017-04" db="EMBL/GenBank/DDBJ databases">
        <title>Unexpected and diverse lifestyles within the genus Limnohabitans.</title>
        <authorList>
            <person name="Kasalicky V."/>
            <person name="Mehrshad M."/>
            <person name="Andrei S.-A."/>
            <person name="Salcher M."/>
            <person name="Kratochvilova H."/>
            <person name="Simek K."/>
            <person name="Ghai R."/>
        </authorList>
    </citation>
    <scope>NUCLEOTIDE SEQUENCE [LARGE SCALE GENOMIC DNA]</scope>
    <source>
        <strain evidence="1">II-D5</strain>
    </source>
</reference>
<organism evidence="1 2">
    <name type="scientific">Limnohabitans planktonicus II-D5</name>
    <dbReference type="NCBI Taxonomy" id="1293045"/>
    <lineage>
        <taxon>Bacteria</taxon>
        <taxon>Pseudomonadati</taxon>
        <taxon>Pseudomonadota</taxon>
        <taxon>Betaproteobacteria</taxon>
        <taxon>Burkholderiales</taxon>
        <taxon>Comamonadaceae</taxon>
        <taxon>Limnohabitans</taxon>
    </lineage>
</organism>
<dbReference type="Proteomes" id="UP000037507">
    <property type="component" value="Unassembled WGS sequence"/>
</dbReference>
<comment type="caution">
    <text evidence="1">The sequence shown here is derived from an EMBL/GenBank/DDBJ whole genome shotgun (WGS) entry which is preliminary data.</text>
</comment>
<dbReference type="STRING" id="1293045.H663_01880"/>
<evidence type="ECO:0000313" key="1">
    <source>
        <dbReference type="EMBL" id="PVE42016.1"/>
    </source>
</evidence>
<gene>
    <name evidence="1" type="ORF">H663_014095</name>
</gene>